<dbReference type="AlphaFoldDB" id="A0A915IZQ5"/>
<protein>
    <submittedName>
        <fullName evidence="2">Uncharacterized protein</fullName>
    </submittedName>
</protein>
<proteinExistence type="predicted"/>
<evidence type="ECO:0000313" key="2">
    <source>
        <dbReference type="WBParaSite" id="nRc.2.0.1.t19691-RA"/>
    </source>
</evidence>
<name>A0A915IZQ5_ROMCU</name>
<evidence type="ECO:0000313" key="1">
    <source>
        <dbReference type="Proteomes" id="UP000887565"/>
    </source>
</evidence>
<keyword evidence="1" id="KW-1185">Reference proteome</keyword>
<reference evidence="2" key="1">
    <citation type="submission" date="2022-11" db="UniProtKB">
        <authorList>
            <consortium name="WormBaseParasite"/>
        </authorList>
    </citation>
    <scope>IDENTIFICATION</scope>
</reference>
<dbReference type="Proteomes" id="UP000887565">
    <property type="component" value="Unplaced"/>
</dbReference>
<dbReference type="WBParaSite" id="nRc.2.0.1.t19691-RA">
    <property type="protein sequence ID" value="nRc.2.0.1.t19691-RA"/>
    <property type="gene ID" value="nRc.2.0.1.g19691"/>
</dbReference>
<accession>A0A915IZQ5</accession>
<sequence length="72" mass="8234">MTLPDQPYIKQNYDSKFRESKSSDCLKSICRKTARGIHILFALLEKDYNLLSLTSRGVKQGAFNCRALSYSL</sequence>
<organism evidence="1 2">
    <name type="scientific">Romanomermis culicivorax</name>
    <name type="common">Nematode worm</name>
    <dbReference type="NCBI Taxonomy" id="13658"/>
    <lineage>
        <taxon>Eukaryota</taxon>
        <taxon>Metazoa</taxon>
        <taxon>Ecdysozoa</taxon>
        <taxon>Nematoda</taxon>
        <taxon>Enoplea</taxon>
        <taxon>Dorylaimia</taxon>
        <taxon>Mermithida</taxon>
        <taxon>Mermithoidea</taxon>
        <taxon>Mermithidae</taxon>
        <taxon>Romanomermis</taxon>
    </lineage>
</organism>